<accession>A0ABD4KW13</accession>
<comment type="caution">
    <text evidence="1">The sequence shown here is derived from an EMBL/GenBank/DDBJ whole genome shotgun (WGS) entry which is preliminary data.</text>
</comment>
<protein>
    <submittedName>
        <fullName evidence="1">Site-specific integrase</fullName>
    </submittedName>
</protein>
<sequence length="80" mass="9157">GNIIPPEYLSYKSLTKYEEEGAPWRFAEFLLANCNNIEGANGDEAFSLSTARSYMSAVIGFYKWMQKYGYIKNNDRNVVT</sequence>
<feature type="non-terminal residue" evidence="1">
    <location>
        <position position="1"/>
    </location>
</feature>
<evidence type="ECO:0000313" key="2">
    <source>
        <dbReference type="Proteomes" id="UP000722957"/>
    </source>
</evidence>
<feature type="non-terminal residue" evidence="1">
    <location>
        <position position="80"/>
    </location>
</feature>
<proteinExistence type="predicted"/>
<organism evidence="1 2">
    <name type="scientific">Vibrio anguillarum</name>
    <name type="common">Listonella anguillarum</name>
    <dbReference type="NCBI Taxonomy" id="55601"/>
    <lineage>
        <taxon>Bacteria</taxon>
        <taxon>Pseudomonadati</taxon>
        <taxon>Pseudomonadota</taxon>
        <taxon>Gammaproteobacteria</taxon>
        <taxon>Vibrionales</taxon>
        <taxon>Vibrionaceae</taxon>
        <taxon>Vibrio</taxon>
    </lineage>
</organism>
<dbReference type="EMBL" id="RDOM01001176">
    <property type="protein sequence ID" value="MBF4275409.1"/>
    <property type="molecule type" value="Genomic_DNA"/>
</dbReference>
<dbReference type="Proteomes" id="UP000722957">
    <property type="component" value="Unassembled WGS sequence"/>
</dbReference>
<gene>
    <name evidence="1" type="ORF">EAY07_26080</name>
</gene>
<name>A0ABD4KW13_VIBAN</name>
<dbReference type="AlphaFoldDB" id="A0ABD4KW13"/>
<evidence type="ECO:0000313" key="1">
    <source>
        <dbReference type="EMBL" id="MBF4275409.1"/>
    </source>
</evidence>
<reference evidence="1 2" key="1">
    <citation type="journal article" date="2021" name="PeerJ">
        <title>Analysis of 44 Vibrio anguillarum genomes reveals high genetic diversity.</title>
        <authorList>
            <person name="Hansen M.J."/>
            <person name="Dalsgaard I."/>
        </authorList>
    </citation>
    <scope>NUCLEOTIDE SEQUENCE [LARGE SCALE GENOMIC DNA]</scope>
    <source>
        <strain evidence="1 2">17-16730-2A</strain>
    </source>
</reference>